<name>A0A0E9SCV2_ANGAN</name>
<protein>
    <submittedName>
        <fullName evidence="1">Uncharacterized protein</fullName>
    </submittedName>
</protein>
<reference evidence="1" key="2">
    <citation type="journal article" date="2015" name="Fish Shellfish Immunol.">
        <title>Early steps in the European eel (Anguilla anguilla)-Vibrio vulnificus interaction in the gills: Role of the RtxA13 toxin.</title>
        <authorList>
            <person name="Callol A."/>
            <person name="Pajuelo D."/>
            <person name="Ebbesson L."/>
            <person name="Teles M."/>
            <person name="MacKenzie S."/>
            <person name="Amaro C."/>
        </authorList>
    </citation>
    <scope>NUCLEOTIDE SEQUENCE</scope>
</reference>
<dbReference type="AlphaFoldDB" id="A0A0E9SCV2"/>
<dbReference type="EMBL" id="GBXM01069358">
    <property type="protein sequence ID" value="JAH39219.1"/>
    <property type="molecule type" value="Transcribed_RNA"/>
</dbReference>
<proteinExistence type="predicted"/>
<reference evidence="1" key="1">
    <citation type="submission" date="2014-11" db="EMBL/GenBank/DDBJ databases">
        <authorList>
            <person name="Amaro Gonzalez C."/>
        </authorList>
    </citation>
    <scope>NUCLEOTIDE SEQUENCE</scope>
</reference>
<evidence type="ECO:0000313" key="1">
    <source>
        <dbReference type="EMBL" id="JAH39219.1"/>
    </source>
</evidence>
<sequence length="36" mass="4285">MHQLNDIIVLRACLWSDKEGSLTKREKYLSFFLPTM</sequence>
<accession>A0A0E9SCV2</accession>
<organism evidence="1">
    <name type="scientific">Anguilla anguilla</name>
    <name type="common">European freshwater eel</name>
    <name type="synonym">Muraena anguilla</name>
    <dbReference type="NCBI Taxonomy" id="7936"/>
    <lineage>
        <taxon>Eukaryota</taxon>
        <taxon>Metazoa</taxon>
        <taxon>Chordata</taxon>
        <taxon>Craniata</taxon>
        <taxon>Vertebrata</taxon>
        <taxon>Euteleostomi</taxon>
        <taxon>Actinopterygii</taxon>
        <taxon>Neopterygii</taxon>
        <taxon>Teleostei</taxon>
        <taxon>Anguilliformes</taxon>
        <taxon>Anguillidae</taxon>
        <taxon>Anguilla</taxon>
    </lineage>
</organism>